<evidence type="ECO:0000256" key="2">
    <source>
        <dbReference type="ARBA" id="ARBA00023125"/>
    </source>
</evidence>
<dbReference type="SUPFAM" id="SSF52540">
    <property type="entry name" value="P-loop containing nucleoside triphosphate hydrolases"/>
    <property type="match status" value="1"/>
</dbReference>
<dbReference type="SMART" id="SM00421">
    <property type="entry name" value="HTH_LUXR"/>
    <property type="match status" value="1"/>
</dbReference>
<dbReference type="PRINTS" id="PR00038">
    <property type="entry name" value="HTHLUXR"/>
</dbReference>
<dbReference type="PROSITE" id="PS50043">
    <property type="entry name" value="HTH_LUXR_2"/>
    <property type="match status" value="1"/>
</dbReference>
<evidence type="ECO:0000256" key="1">
    <source>
        <dbReference type="ARBA" id="ARBA00023015"/>
    </source>
</evidence>
<accession>A0AAE3VZA1</accession>
<dbReference type="RefSeq" id="WP_307240039.1">
    <property type="nucleotide sequence ID" value="NZ_JAUSUZ010000001.1"/>
</dbReference>
<keyword evidence="2 5" id="KW-0238">DNA-binding</keyword>
<dbReference type="GO" id="GO:0003677">
    <property type="term" value="F:DNA binding"/>
    <property type="evidence" value="ECO:0007669"/>
    <property type="project" value="UniProtKB-KW"/>
</dbReference>
<protein>
    <submittedName>
        <fullName evidence="5">DNA-binding CsgD family transcriptional regulator</fullName>
    </submittedName>
</protein>
<dbReference type="PANTHER" id="PTHR44688">
    <property type="entry name" value="DNA-BINDING TRANSCRIPTIONAL ACTIVATOR DEVR_DOSR"/>
    <property type="match status" value="1"/>
</dbReference>
<dbReference type="EMBL" id="JAUSUZ010000001">
    <property type="protein sequence ID" value="MDQ0366591.1"/>
    <property type="molecule type" value="Genomic_DNA"/>
</dbReference>
<evidence type="ECO:0000313" key="5">
    <source>
        <dbReference type="EMBL" id="MDQ0366591.1"/>
    </source>
</evidence>
<evidence type="ECO:0000259" key="4">
    <source>
        <dbReference type="PROSITE" id="PS50043"/>
    </source>
</evidence>
<dbReference type="Pfam" id="PF13191">
    <property type="entry name" value="AAA_16"/>
    <property type="match status" value="1"/>
</dbReference>
<dbReference type="GO" id="GO:0006355">
    <property type="term" value="P:regulation of DNA-templated transcription"/>
    <property type="evidence" value="ECO:0007669"/>
    <property type="project" value="InterPro"/>
</dbReference>
<comment type="caution">
    <text evidence="5">The sequence shown here is derived from an EMBL/GenBank/DDBJ whole genome shotgun (WGS) entry which is preliminary data.</text>
</comment>
<keyword evidence="6" id="KW-1185">Reference proteome</keyword>
<proteinExistence type="predicted"/>
<dbReference type="PROSITE" id="PS00622">
    <property type="entry name" value="HTH_LUXR_1"/>
    <property type="match status" value="1"/>
</dbReference>
<evidence type="ECO:0000256" key="3">
    <source>
        <dbReference type="ARBA" id="ARBA00023163"/>
    </source>
</evidence>
<name>A0AAE3VZA1_9ACTN</name>
<keyword evidence="3" id="KW-0804">Transcription</keyword>
<dbReference type="InterPro" id="IPR027417">
    <property type="entry name" value="P-loop_NTPase"/>
</dbReference>
<dbReference type="SUPFAM" id="SSF46894">
    <property type="entry name" value="C-terminal effector domain of the bipartite response regulators"/>
    <property type="match status" value="1"/>
</dbReference>
<dbReference type="Proteomes" id="UP001240236">
    <property type="component" value="Unassembled WGS sequence"/>
</dbReference>
<reference evidence="5 6" key="1">
    <citation type="submission" date="2023-07" db="EMBL/GenBank/DDBJ databases">
        <title>Sequencing the genomes of 1000 actinobacteria strains.</title>
        <authorList>
            <person name="Klenk H.-P."/>
        </authorList>
    </citation>
    <scope>NUCLEOTIDE SEQUENCE [LARGE SCALE GENOMIC DNA]</scope>
    <source>
        <strain evidence="5 6">DSM 44709</strain>
    </source>
</reference>
<dbReference type="InterPro" id="IPR036388">
    <property type="entry name" value="WH-like_DNA-bd_sf"/>
</dbReference>
<feature type="domain" description="HTH luxR-type" evidence="4">
    <location>
        <begin position="825"/>
        <end position="890"/>
    </location>
</feature>
<organism evidence="5 6">
    <name type="scientific">Catenuloplanes indicus</name>
    <dbReference type="NCBI Taxonomy" id="137267"/>
    <lineage>
        <taxon>Bacteria</taxon>
        <taxon>Bacillati</taxon>
        <taxon>Actinomycetota</taxon>
        <taxon>Actinomycetes</taxon>
        <taxon>Micromonosporales</taxon>
        <taxon>Micromonosporaceae</taxon>
        <taxon>Catenuloplanes</taxon>
    </lineage>
</organism>
<sequence>MRPWSFVGRTQELQRLVAAATSGSERGLIFSGSAGIGKSRLLREGVDVLPRDGYATWYASANIATAGLPFGGLAQVLPADQPVGLSPAGLLRWAMDSLVERAVGRRIVLAIDDAHLLDPTSAALVYLIARSGHATVLGTLRSGEPVPLPIRALWTDDLVDHAELSPLTIADTTHMLGEMLGGEIESASAERLWRMCLGNALFLRELVIAAQAGDEMTEHFGVWRWTGKLELAPDLTDLIDTRIGRLSPDVRTAVELVALGEPLGLDLLTRIVRPAEVEVAEERGLIRVTSDDRRHNVRLAHPLYGEVVRRRCPVSRSRRLTAQLADAVEGVGARRRDDLLRVAVWRLDSGSAKDPALLLGAGMQAYSRFDVPLALRLSKAAVDAGGGFPAAELLATLLMFADQPEDALHVIESVRDEADTDERKTRWYSAHALICFWGLSREKTITEVSEAVGGLKDANHRSRLRAFEAMMRFHQMAHEDALNIGRAVLDRPATDGISRALVYSMLTHLRAARGELADSDRAASRVVADLASWQTEMPYIKVAMELGRGTRLILGGDLRSIDEIVADEFADLADAGEFRLGSGYVSVLRAQAARLRGQTGDALRHSLQACAMLAASRVFAGLAHAERAMAAALRGEATLAAEAMADSDRTHGTNMIVLYPWREQARAWTLASAGDLAGAVDTLRRLAGRLRDDRMAGHELYALHDLVRLGFPALPLSVPQGAMATAPEVISVSVAERLAELARQVGGPMPSLFSRHAKAAAGESEAELLWVADQFVRQDFLLYAAEATATAARLLRDQRSPQTQLINTRLAELKQRCQLIDTPALRVDRVRLTERERQVAELAAMGTPSKEIAEQLFLSARTVDNHLQRVYVKLGVTGRAELSVALQSISE</sequence>
<dbReference type="Gene3D" id="1.10.10.10">
    <property type="entry name" value="Winged helix-like DNA-binding domain superfamily/Winged helix DNA-binding domain"/>
    <property type="match status" value="1"/>
</dbReference>
<dbReference type="InterPro" id="IPR041664">
    <property type="entry name" value="AAA_16"/>
</dbReference>
<dbReference type="PANTHER" id="PTHR44688:SF16">
    <property type="entry name" value="DNA-BINDING TRANSCRIPTIONAL ACTIVATOR DEVR_DOSR"/>
    <property type="match status" value="1"/>
</dbReference>
<dbReference type="Pfam" id="PF00196">
    <property type="entry name" value="GerE"/>
    <property type="match status" value="1"/>
</dbReference>
<keyword evidence="1" id="KW-0805">Transcription regulation</keyword>
<dbReference type="InterPro" id="IPR000792">
    <property type="entry name" value="Tscrpt_reg_LuxR_C"/>
</dbReference>
<dbReference type="CDD" id="cd06170">
    <property type="entry name" value="LuxR_C_like"/>
    <property type="match status" value="1"/>
</dbReference>
<evidence type="ECO:0000313" key="6">
    <source>
        <dbReference type="Proteomes" id="UP001240236"/>
    </source>
</evidence>
<gene>
    <name evidence="5" type="ORF">J2S42_003260</name>
</gene>
<dbReference type="AlphaFoldDB" id="A0AAE3VZA1"/>
<dbReference type="InterPro" id="IPR016032">
    <property type="entry name" value="Sig_transdc_resp-reg_C-effctor"/>
</dbReference>